<feature type="compositionally biased region" description="Basic and acidic residues" evidence="1">
    <location>
        <begin position="1"/>
        <end position="13"/>
    </location>
</feature>
<evidence type="ECO:0000313" key="2">
    <source>
        <dbReference type="EMBL" id="ACP23343.1"/>
    </source>
</evidence>
<dbReference type="HOGENOM" id="CLU_1833604_0_0_5"/>
<sequence>MPEYPKSENRSRISQELPSASPLGKASRRYIQRDSVCGPNRQRHAVGKVKIDRSVQAMKARRRYDGRCRRRGRPIDLGWPTGEPQVHAYPMSINGDPATVPADEKRRLQDKPCAMRILKSLFPYVFCKRSDIFKEAVNLS</sequence>
<keyword evidence="3" id="KW-1185">Reference proteome</keyword>
<dbReference type="AlphaFoldDB" id="C3KLQ7"/>
<accession>C3KLQ7</accession>
<proteinExistence type="predicted"/>
<feature type="region of interest" description="Disordered" evidence="1">
    <location>
        <begin position="1"/>
        <end position="26"/>
    </location>
</feature>
<evidence type="ECO:0000256" key="1">
    <source>
        <dbReference type="SAM" id="MobiDB-lite"/>
    </source>
</evidence>
<dbReference type="EMBL" id="CP000874">
    <property type="protein sequence ID" value="ACP23343.1"/>
    <property type="molecule type" value="Genomic_DNA"/>
</dbReference>
<dbReference type="KEGG" id="rhi:NGR_b18960"/>
<gene>
    <name evidence="2" type="ordered locus">NGR_b18960</name>
</gene>
<evidence type="ECO:0000313" key="3">
    <source>
        <dbReference type="Proteomes" id="UP000001054"/>
    </source>
</evidence>
<dbReference type="OrthoDB" id="8283430at2"/>
<reference evidence="3" key="1">
    <citation type="journal article" date="2004" name="J. Bacteriol.">
        <title>An evolutionary hot spot: the pNGR234b replicon of Rhizobium sp. strain NGR234.</title>
        <authorList>
            <person name="Streit W.R."/>
            <person name="Schmitz R.A."/>
            <person name="Perret X."/>
            <person name="Staehelin C."/>
            <person name="Deakin W.J."/>
            <person name="Raasch C."/>
            <person name="Liesegang H."/>
            <person name="Broughton W.J."/>
        </authorList>
    </citation>
    <scope>NUCLEOTIDE SEQUENCE [LARGE SCALE GENOMIC DNA]</scope>
    <source>
        <strain evidence="3">NBRC 101917 / NGR234</strain>
    </source>
</reference>
<protein>
    <submittedName>
        <fullName evidence="2">Uncharacterized protein</fullName>
    </submittedName>
</protein>
<geneLocation type="plasmid" evidence="3">
    <name>sym pNGR234b</name>
</geneLocation>
<organism evidence="2 3">
    <name type="scientific">Sinorhizobium fredii (strain NBRC 101917 / NGR234)</name>
    <dbReference type="NCBI Taxonomy" id="394"/>
    <lineage>
        <taxon>Bacteria</taxon>
        <taxon>Pseudomonadati</taxon>
        <taxon>Pseudomonadota</taxon>
        <taxon>Alphaproteobacteria</taxon>
        <taxon>Hyphomicrobiales</taxon>
        <taxon>Rhizobiaceae</taxon>
        <taxon>Sinorhizobium/Ensifer group</taxon>
        <taxon>Sinorhizobium</taxon>
    </lineage>
</organism>
<reference evidence="2 3" key="2">
    <citation type="journal article" date="2009" name="Appl. Environ. Microbiol.">
        <title>Rhizobium sp. strain NGR234 possesses a remarkable number of secretion systems.</title>
        <authorList>
            <person name="Schmeisser C."/>
            <person name="Liesegang H."/>
            <person name="Krysciak D."/>
            <person name="Bakkou N."/>
            <person name="Le Quere A."/>
            <person name="Wollherr A."/>
            <person name="Heinemeyer I."/>
            <person name="Morgenstern B."/>
            <person name="Pommerening-Roeser A."/>
            <person name="Flores M."/>
            <person name="Palacios R."/>
            <person name="Brenner S."/>
            <person name="Gottschalk G."/>
            <person name="Schmitz R.A."/>
            <person name="Broughton W.J."/>
            <person name="Perret X."/>
            <person name="Strittmatter A.W."/>
            <person name="Streit W.R."/>
        </authorList>
    </citation>
    <scope>NUCLEOTIDE SEQUENCE [LARGE SCALE GENOMIC DNA]</scope>
    <source>
        <strain evidence="3">NBRC 101917 / NGR234</strain>
    </source>
</reference>
<keyword evidence="2" id="KW-0614">Plasmid</keyword>
<dbReference type="RefSeq" id="WP_015887964.1">
    <property type="nucleotide sequence ID" value="NC_012586.1"/>
</dbReference>
<name>C3KLQ7_SINFN</name>
<dbReference type="Proteomes" id="UP000001054">
    <property type="component" value="Plasmid pNGR234b"/>
</dbReference>